<gene>
    <name evidence="3" type="ORF">C8A04DRAFT_32742</name>
</gene>
<accession>A0AAN6ZJ58</accession>
<feature type="transmembrane region" description="Helical" evidence="2">
    <location>
        <begin position="104"/>
        <end position="122"/>
    </location>
</feature>
<dbReference type="Proteomes" id="UP001302676">
    <property type="component" value="Unassembled WGS sequence"/>
</dbReference>
<sequence>MATLLPRHGYHAVGSGTDANDGIEMEPTHQPQPQSTPAVFPTPSPSPSHPPSQPTHTSPTTPTPTTTTTVLPPYSSFLSGPDANPPLLPNPSLPWRPFYLRRRILAIFAFWFGFVILAVETLQAISQRDTGVAASSPQLHYVWRYGPTAILTLLAAAWSRAEYQSKLIAPWVNLAKHHHGDGNGNGNANGNGHRKGDKAEKTLLLDYLSDFQLWAVFKALKNRDFTVSATATVAILIKALIVISTGLISLTWTDVAKTSWPVTLQDTFADNTAGRLSHTGNLAYYVMQGLADRNITYPDGVHAEYAYQAFASDLLGRTTQATVRVDGFGNGLECEEVQFGVKGAAPPDPHYSDQVMNATVSGAKSGCGIKDLVISPSPTWGCGNNKTCPVVFSRFAKVQCDGPDGGSGNKTTDQNDRKDDRVLVLFANMTYAIDFSQTFKDYTGQGKRHPYLATLHRATALLCTPTYAITKVDVVRNGTVTKSVTPAPESPSFKQTPRMLDSVSPWDIMDAHYTAFANSPSLSLVSNPYGQTTRAGRGDMSVDVDAYTALALPTQLLPTEPLPVLFNSTRLTRVATRYYAQIGAIIAKQSLMAPASIPATGSVIITDTRLIISPWAAHWMAALAGVCLVLVGGVVVWTVPRGGLLPCSPTTLPGMERLVGGSRGLVGMLRFGGAADREGLAKPLRGGWFYSGVVGDGSHEGAKGGVGEDKGENGGKGSGLGLSARTEYLGSGGESGLGLDSGADNNNNGKFVILKDTSTTIRHHHTFPQIISKAAHPSALHPFSRLALCVLLILLIVALDLMLRKSEADNGLGDVGSGTYLHYSWTAVPAIVFGALSMLFSTIDFQIRSLAPYTELKNGVSAKAYATLDFMDMSIPRTLWREVQFGNVGALSATTAFLVASLFTIFSASLFQPMAVPAVVGVSLRVNQSFDVRQYSTQDGNVLASLVLASNLSFPAWTYDTLAFPQMVPTIDGPLPKYLNTSTMSITAEVPALRSTLSCRLYTPADITLNHTRGYTIEYTEFTNPLGITIAGEGCNTFPQYEEWGYNNILPTYPNMTFFGLGDATSNVSTTQGCSDYLYTWGQLDYHARPSAVKHIVALGCNETFERVSVSATFTSLNLTLDTTTSNPPVLVSNNTPSHQTTISTYPGTSFYSYLAQLTTAPNHLDPFFALLTSSPWSVPLTDLGTPNSTDAVISAIHHHHGLIQAQNLAQRIVPANTTNTTLPLSLLPAGYQPPPRHTSYDSPPNNLPTTPNTDDVPTYHGTATSALGEGPLRVQQDRTSTRILQALLGAAVVLVLVGWACLRETDVLPRRVMSIASGGYHGGYQGLGGYGQGGDGKGGGKVSEEEKGGEKGKYNLGWLGIKTGSTTSLVDGNGDAKEKGLRFWMGWGTVPDWEGRVDGGENEGGVSRFGIFAVREGVEGDGKEGFMVKS</sequence>
<dbReference type="RefSeq" id="XP_062633149.1">
    <property type="nucleotide sequence ID" value="XM_062782206.1"/>
</dbReference>
<protein>
    <submittedName>
        <fullName evidence="3">Uncharacterized protein</fullName>
    </submittedName>
</protein>
<reference evidence="3" key="1">
    <citation type="journal article" date="2023" name="Mol. Phylogenet. Evol.">
        <title>Genome-scale phylogeny and comparative genomics of the fungal order Sordariales.</title>
        <authorList>
            <person name="Hensen N."/>
            <person name="Bonometti L."/>
            <person name="Westerberg I."/>
            <person name="Brannstrom I.O."/>
            <person name="Guillou S."/>
            <person name="Cros-Aarteil S."/>
            <person name="Calhoun S."/>
            <person name="Haridas S."/>
            <person name="Kuo A."/>
            <person name="Mondo S."/>
            <person name="Pangilinan J."/>
            <person name="Riley R."/>
            <person name="LaButti K."/>
            <person name="Andreopoulos B."/>
            <person name="Lipzen A."/>
            <person name="Chen C."/>
            <person name="Yan M."/>
            <person name="Daum C."/>
            <person name="Ng V."/>
            <person name="Clum A."/>
            <person name="Steindorff A."/>
            <person name="Ohm R.A."/>
            <person name="Martin F."/>
            <person name="Silar P."/>
            <person name="Natvig D.O."/>
            <person name="Lalanne C."/>
            <person name="Gautier V."/>
            <person name="Ament-Velasquez S.L."/>
            <person name="Kruys A."/>
            <person name="Hutchinson M.I."/>
            <person name="Powell A.J."/>
            <person name="Barry K."/>
            <person name="Miller A.N."/>
            <person name="Grigoriev I.V."/>
            <person name="Debuchy R."/>
            <person name="Gladieux P."/>
            <person name="Hiltunen Thoren M."/>
            <person name="Johannesson H."/>
        </authorList>
    </citation>
    <scope>NUCLEOTIDE SEQUENCE</scope>
    <source>
        <strain evidence="3">CBS 141.50</strain>
    </source>
</reference>
<feature type="transmembrane region" description="Helical" evidence="2">
    <location>
        <begin position="823"/>
        <end position="843"/>
    </location>
</feature>
<keyword evidence="2" id="KW-0472">Membrane</keyword>
<feature type="transmembrane region" description="Helical" evidence="2">
    <location>
        <begin position="227"/>
        <end position="252"/>
    </location>
</feature>
<feature type="compositionally biased region" description="Pro residues" evidence="1">
    <location>
        <begin position="40"/>
        <end position="53"/>
    </location>
</feature>
<dbReference type="EMBL" id="MU853650">
    <property type="protein sequence ID" value="KAK4139778.1"/>
    <property type="molecule type" value="Genomic_DNA"/>
</dbReference>
<dbReference type="Pfam" id="PF11915">
    <property type="entry name" value="DUF3433"/>
    <property type="match status" value="3"/>
</dbReference>
<feature type="region of interest" description="Disordered" evidence="1">
    <location>
        <begin position="1"/>
        <end position="75"/>
    </location>
</feature>
<evidence type="ECO:0000313" key="4">
    <source>
        <dbReference type="Proteomes" id="UP001302676"/>
    </source>
</evidence>
<evidence type="ECO:0000256" key="2">
    <source>
        <dbReference type="SAM" id="Phobius"/>
    </source>
</evidence>
<dbReference type="InterPro" id="IPR021840">
    <property type="entry name" value="DUF3433"/>
</dbReference>
<feature type="transmembrane region" description="Helical" evidence="2">
    <location>
        <begin position="885"/>
        <end position="906"/>
    </location>
</feature>
<evidence type="ECO:0000256" key="1">
    <source>
        <dbReference type="SAM" id="MobiDB-lite"/>
    </source>
</evidence>
<feature type="region of interest" description="Disordered" evidence="1">
    <location>
        <begin position="1234"/>
        <end position="1256"/>
    </location>
</feature>
<feature type="compositionally biased region" description="Low complexity" evidence="1">
    <location>
        <begin position="1242"/>
        <end position="1256"/>
    </location>
</feature>
<keyword evidence="2" id="KW-1133">Transmembrane helix</keyword>
<dbReference type="PANTHER" id="PTHR37544">
    <property type="entry name" value="SPRAY-RELATED"/>
    <property type="match status" value="1"/>
</dbReference>
<feature type="transmembrane region" description="Helical" evidence="2">
    <location>
        <begin position="615"/>
        <end position="639"/>
    </location>
</feature>
<proteinExistence type="predicted"/>
<dbReference type="GeneID" id="87818819"/>
<name>A0AAN6ZJ58_9PEZI</name>
<organism evidence="3 4">
    <name type="scientific">Dichotomopilus funicola</name>
    <dbReference type="NCBI Taxonomy" id="1934379"/>
    <lineage>
        <taxon>Eukaryota</taxon>
        <taxon>Fungi</taxon>
        <taxon>Dikarya</taxon>
        <taxon>Ascomycota</taxon>
        <taxon>Pezizomycotina</taxon>
        <taxon>Sordariomycetes</taxon>
        <taxon>Sordariomycetidae</taxon>
        <taxon>Sordariales</taxon>
        <taxon>Chaetomiaceae</taxon>
        <taxon>Dichotomopilus</taxon>
    </lineage>
</organism>
<feature type="compositionally biased region" description="Low complexity" evidence="1">
    <location>
        <begin position="54"/>
        <end position="75"/>
    </location>
</feature>
<evidence type="ECO:0000313" key="3">
    <source>
        <dbReference type="EMBL" id="KAK4139778.1"/>
    </source>
</evidence>
<keyword evidence="2" id="KW-0812">Transmembrane</keyword>
<feature type="transmembrane region" description="Helical" evidence="2">
    <location>
        <begin position="142"/>
        <end position="159"/>
    </location>
</feature>
<comment type="caution">
    <text evidence="3">The sequence shown here is derived from an EMBL/GenBank/DDBJ whole genome shotgun (WGS) entry which is preliminary data.</text>
</comment>
<feature type="transmembrane region" description="Helical" evidence="2">
    <location>
        <begin position="783"/>
        <end position="803"/>
    </location>
</feature>
<dbReference type="PANTHER" id="PTHR37544:SF1">
    <property type="entry name" value="PHOSPHORIBOSYLAMINOIMIDAZOLE-SUCCINOCARBOXAMIDE SYNTHASE"/>
    <property type="match status" value="1"/>
</dbReference>
<keyword evidence="4" id="KW-1185">Reference proteome</keyword>
<reference evidence="3" key="2">
    <citation type="submission" date="2023-05" db="EMBL/GenBank/DDBJ databases">
        <authorList>
            <consortium name="Lawrence Berkeley National Laboratory"/>
            <person name="Steindorff A."/>
            <person name="Hensen N."/>
            <person name="Bonometti L."/>
            <person name="Westerberg I."/>
            <person name="Brannstrom I.O."/>
            <person name="Guillou S."/>
            <person name="Cros-Aarteil S."/>
            <person name="Calhoun S."/>
            <person name="Haridas S."/>
            <person name="Kuo A."/>
            <person name="Mondo S."/>
            <person name="Pangilinan J."/>
            <person name="Riley R."/>
            <person name="Labutti K."/>
            <person name="Andreopoulos B."/>
            <person name="Lipzen A."/>
            <person name="Chen C."/>
            <person name="Yanf M."/>
            <person name="Daum C."/>
            <person name="Ng V."/>
            <person name="Clum A."/>
            <person name="Ohm R."/>
            <person name="Martin F."/>
            <person name="Silar P."/>
            <person name="Natvig D."/>
            <person name="Lalanne C."/>
            <person name="Gautier V."/>
            <person name="Ament-Velasquez S.L."/>
            <person name="Kruys A."/>
            <person name="Hutchinson M.I."/>
            <person name="Powell A.J."/>
            <person name="Barry K."/>
            <person name="Miller A.N."/>
            <person name="Grigoriev I.V."/>
            <person name="Debuchy R."/>
            <person name="Gladieux P."/>
            <person name="Thoren M.H."/>
            <person name="Johannesson H."/>
        </authorList>
    </citation>
    <scope>NUCLEOTIDE SEQUENCE</scope>
    <source>
        <strain evidence="3">CBS 141.50</strain>
    </source>
</reference>